<accession>A0A6A4RC57</accession>
<name>A0A6A4RC57_9RHOB</name>
<dbReference type="RefSeq" id="WP_158980617.1">
    <property type="nucleotide sequence ID" value="NZ_WSFO01000011.1"/>
</dbReference>
<organism evidence="1 2">
    <name type="scientific">Parasedimentitalea maritima</name>
    <dbReference type="NCBI Taxonomy" id="2578117"/>
    <lineage>
        <taxon>Bacteria</taxon>
        <taxon>Pseudomonadati</taxon>
        <taxon>Pseudomonadota</taxon>
        <taxon>Alphaproteobacteria</taxon>
        <taxon>Rhodobacterales</taxon>
        <taxon>Paracoccaceae</taxon>
        <taxon>Parasedimentitalea</taxon>
    </lineage>
</organism>
<reference evidence="1 2" key="1">
    <citation type="submission" date="2019-12" db="EMBL/GenBank/DDBJ databases">
        <authorList>
            <person name="Zhang Y.-J."/>
        </authorList>
    </citation>
    <scope>NUCLEOTIDE SEQUENCE [LARGE SCALE GENOMIC DNA]</scope>
    <source>
        <strain evidence="1 2">H18S-6</strain>
    </source>
</reference>
<sequence length="99" mass="10148">MSNAILITAATALVISAPILTLFSQGRPQAGDIALVIAAPWGGNAARIAAQAGVQEIAPERAPLGILVALNSAQSVDRLYSNGAWLVIDGKKVLELCSI</sequence>
<evidence type="ECO:0000313" key="1">
    <source>
        <dbReference type="EMBL" id="KAE9627874.1"/>
    </source>
</evidence>
<dbReference type="AlphaFoldDB" id="A0A6A4RC57"/>
<protein>
    <submittedName>
        <fullName evidence="1">Uncharacterized protein</fullName>
    </submittedName>
</protein>
<proteinExistence type="predicted"/>
<comment type="caution">
    <text evidence="1">The sequence shown here is derived from an EMBL/GenBank/DDBJ whole genome shotgun (WGS) entry which is preliminary data.</text>
</comment>
<dbReference type="Proteomes" id="UP000441586">
    <property type="component" value="Unassembled WGS sequence"/>
</dbReference>
<dbReference type="EMBL" id="WSFO01000011">
    <property type="protein sequence ID" value="KAE9627874.1"/>
    <property type="molecule type" value="Genomic_DNA"/>
</dbReference>
<evidence type="ECO:0000313" key="2">
    <source>
        <dbReference type="Proteomes" id="UP000441586"/>
    </source>
</evidence>
<gene>
    <name evidence="1" type="ORF">GP644_17385</name>
</gene>